<dbReference type="GO" id="GO:0004674">
    <property type="term" value="F:protein serine/threonine kinase activity"/>
    <property type="evidence" value="ECO:0007669"/>
    <property type="project" value="UniProtKB-KW"/>
</dbReference>
<dbReference type="SMART" id="SM00220">
    <property type="entry name" value="S_TKc"/>
    <property type="match status" value="1"/>
</dbReference>
<sequence>MCADTLKDQVALRGTFTETEAWHFMEQMASAFAYMHSHNIVHRNIKLVNILCSRGVLKVVDFGLALFFTPGENIIAFGGTPGYMAPEVSEFEYKGPPADVWALGIVFTKLFLGLQFNGQDIIKVSPDTYDFIVVYSPPPSASEALVSLLTGMLLTDPSERFTMQEIVNHTWFKENHPMEV</sequence>
<organism evidence="8 9">
    <name type="scientific">Eptatretus burgeri</name>
    <name type="common">Inshore hagfish</name>
    <dbReference type="NCBI Taxonomy" id="7764"/>
    <lineage>
        <taxon>Eukaryota</taxon>
        <taxon>Metazoa</taxon>
        <taxon>Chordata</taxon>
        <taxon>Craniata</taxon>
        <taxon>Vertebrata</taxon>
        <taxon>Cyclostomata</taxon>
        <taxon>Myxini</taxon>
        <taxon>Myxiniformes</taxon>
        <taxon>Myxinidae</taxon>
        <taxon>Eptatretinae</taxon>
        <taxon>Eptatretus</taxon>
    </lineage>
</organism>
<evidence type="ECO:0000256" key="3">
    <source>
        <dbReference type="ARBA" id="ARBA00022679"/>
    </source>
</evidence>
<dbReference type="PANTHER" id="PTHR24346">
    <property type="entry name" value="MAP/MICROTUBULE AFFINITY-REGULATING KINASE"/>
    <property type="match status" value="1"/>
</dbReference>
<keyword evidence="3" id="KW-0808">Transferase</keyword>
<evidence type="ECO:0000256" key="2">
    <source>
        <dbReference type="ARBA" id="ARBA00022527"/>
    </source>
</evidence>
<feature type="domain" description="Protein kinase" evidence="7">
    <location>
        <begin position="1"/>
        <end position="172"/>
    </location>
</feature>
<keyword evidence="9" id="KW-1185">Reference proteome</keyword>
<dbReference type="Gene3D" id="1.10.510.10">
    <property type="entry name" value="Transferase(Phosphotransferase) domain 1"/>
    <property type="match status" value="1"/>
</dbReference>
<dbReference type="SUPFAM" id="SSF56112">
    <property type="entry name" value="Protein kinase-like (PK-like)"/>
    <property type="match status" value="1"/>
</dbReference>
<dbReference type="GO" id="GO:0005737">
    <property type="term" value="C:cytoplasm"/>
    <property type="evidence" value="ECO:0007669"/>
    <property type="project" value="TreeGrafter"/>
</dbReference>
<protein>
    <recommendedName>
        <fullName evidence="1">non-specific serine/threonine protein kinase</fullName>
        <ecNumber evidence="1">2.7.11.1</ecNumber>
    </recommendedName>
</protein>
<accession>A0A8C4QJB9</accession>
<evidence type="ECO:0000256" key="5">
    <source>
        <dbReference type="ARBA" id="ARBA00022777"/>
    </source>
</evidence>
<keyword evidence="2" id="KW-0723">Serine/threonine-protein kinase</keyword>
<dbReference type="InterPro" id="IPR011009">
    <property type="entry name" value="Kinase-like_dom_sf"/>
</dbReference>
<evidence type="ECO:0000313" key="8">
    <source>
        <dbReference type="Ensembl" id="ENSEBUP00000016395.1"/>
    </source>
</evidence>
<evidence type="ECO:0000256" key="6">
    <source>
        <dbReference type="ARBA" id="ARBA00022840"/>
    </source>
</evidence>
<dbReference type="GO" id="GO:0005524">
    <property type="term" value="F:ATP binding"/>
    <property type="evidence" value="ECO:0007669"/>
    <property type="project" value="UniProtKB-KW"/>
</dbReference>
<dbReference type="Ensembl" id="ENSEBUT00000016971.1">
    <property type="protein sequence ID" value="ENSEBUP00000016395.1"/>
    <property type="gene ID" value="ENSEBUG00000010293.1"/>
</dbReference>
<keyword evidence="6" id="KW-0067">ATP-binding</keyword>
<evidence type="ECO:0000256" key="1">
    <source>
        <dbReference type="ARBA" id="ARBA00012513"/>
    </source>
</evidence>
<dbReference type="AlphaFoldDB" id="A0A8C4QJB9"/>
<keyword evidence="4" id="KW-0547">Nucleotide-binding</keyword>
<dbReference type="Pfam" id="PF00069">
    <property type="entry name" value="Pkinase"/>
    <property type="match status" value="1"/>
</dbReference>
<keyword evidence="5" id="KW-0418">Kinase</keyword>
<dbReference type="GeneTree" id="ENSGT00940000166992"/>
<dbReference type="PROSITE" id="PS50011">
    <property type="entry name" value="PROTEIN_KINASE_DOM"/>
    <property type="match status" value="1"/>
</dbReference>
<evidence type="ECO:0000259" key="7">
    <source>
        <dbReference type="PROSITE" id="PS50011"/>
    </source>
</evidence>
<name>A0A8C4QJB9_EPTBU</name>
<evidence type="ECO:0000256" key="4">
    <source>
        <dbReference type="ARBA" id="ARBA00022741"/>
    </source>
</evidence>
<dbReference type="Proteomes" id="UP000694388">
    <property type="component" value="Unplaced"/>
</dbReference>
<reference evidence="8" key="1">
    <citation type="submission" date="2025-08" db="UniProtKB">
        <authorList>
            <consortium name="Ensembl"/>
        </authorList>
    </citation>
    <scope>IDENTIFICATION</scope>
</reference>
<proteinExistence type="predicted"/>
<evidence type="ECO:0000313" key="9">
    <source>
        <dbReference type="Proteomes" id="UP000694388"/>
    </source>
</evidence>
<dbReference type="GO" id="GO:0035556">
    <property type="term" value="P:intracellular signal transduction"/>
    <property type="evidence" value="ECO:0007669"/>
    <property type="project" value="TreeGrafter"/>
</dbReference>
<reference evidence="8" key="2">
    <citation type="submission" date="2025-09" db="UniProtKB">
        <authorList>
            <consortium name="Ensembl"/>
        </authorList>
    </citation>
    <scope>IDENTIFICATION</scope>
</reference>
<dbReference type="OMA" id="SERFTMQ"/>
<dbReference type="InterPro" id="IPR000719">
    <property type="entry name" value="Prot_kinase_dom"/>
</dbReference>
<dbReference type="EC" id="2.7.11.1" evidence="1"/>
<dbReference type="PANTHER" id="PTHR24346:SF30">
    <property type="entry name" value="MATERNAL EMBRYONIC LEUCINE ZIPPER KINASE"/>
    <property type="match status" value="1"/>
</dbReference>